<keyword evidence="5" id="KW-0479">Metal-binding</keyword>
<dbReference type="Proteomes" id="UP000000267">
    <property type="component" value="Unassembled WGS sequence"/>
</dbReference>
<dbReference type="GO" id="GO:0005829">
    <property type="term" value="C:cytosol"/>
    <property type="evidence" value="ECO:0007669"/>
    <property type="project" value="TreeGrafter"/>
</dbReference>
<protein>
    <recommendedName>
        <fullName evidence="4">NAD(+) diphosphatase</fullName>
        <ecNumber evidence="4">3.6.1.22</ecNumber>
    </recommendedName>
</protein>
<comment type="cofactor">
    <cofactor evidence="1">
        <name>Mg(2+)</name>
        <dbReference type="ChEBI" id="CHEBI:18420"/>
    </cofactor>
</comment>
<dbReference type="PhylomeDB" id="A7TE83"/>
<feature type="domain" description="Nudix hydrolase" evidence="10">
    <location>
        <begin position="237"/>
        <end position="378"/>
    </location>
</feature>
<name>A7TE83_VANPO</name>
<dbReference type="GO" id="GO:0019677">
    <property type="term" value="P:NAD+ catabolic process"/>
    <property type="evidence" value="ECO:0007669"/>
    <property type="project" value="TreeGrafter"/>
</dbReference>
<dbReference type="STRING" id="436907.A7TE83"/>
<dbReference type="EC" id="3.6.1.22" evidence="4"/>
<dbReference type="eggNOG" id="KOG3084">
    <property type="taxonomic scope" value="Eukaryota"/>
</dbReference>
<evidence type="ECO:0000313" key="11">
    <source>
        <dbReference type="EMBL" id="EDO19405.1"/>
    </source>
</evidence>
<evidence type="ECO:0000256" key="5">
    <source>
        <dbReference type="ARBA" id="ARBA00022723"/>
    </source>
</evidence>
<dbReference type="InParanoid" id="A7TE83"/>
<evidence type="ECO:0000313" key="12">
    <source>
        <dbReference type="Proteomes" id="UP000000267"/>
    </source>
</evidence>
<dbReference type="KEGG" id="vpo:Kpol_1002p52"/>
<comment type="cofactor">
    <cofactor evidence="2">
        <name>Zn(2+)</name>
        <dbReference type="ChEBI" id="CHEBI:29105"/>
    </cofactor>
</comment>
<dbReference type="GO" id="GO:0000210">
    <property type="term" value="F:NAD+ diphosphatase activity"/>
    <property type="evidence" value="ECO:0007669"/>
    <property type="project" value="EnsemblFungi"/>
</dbReference>
<dbReference type="GO" id="GO:0006742">
    <property type="term" value="P:NADP+ catabolic process"/>
    <property type="evidence" value="ECO:0007669"/>
    <property type="project" value="TreeGrafter"/>
</dbReference>
<dbReference type="AlphaFoldDB" id="A7TE83"/>
<reference evidence="11 12" key="1">
    <citation type="journal article" date="2007" name="Proc. Natl. Acad. Sci. U.S.A.">
        <title>Independent sorting-out of thousands of duplicated gene pairs in two yeast species descended from a whole-genome duplication.</title>
        <authorList>
            <person name="Scannell D.R."/>
            <person name="Frank A.C."/>
            <person name="Conant G.C."/>
            <person name="Byrne K.P."/>
            <person name="Woolfit M."/>
            <person name="Wolfe K.H."/>
        </authorList>
    </citation>
    <scope>NUCLEOTIDE SEQUENCE [LARGE SCALE GENOMIC DNA]</scope>
    <source>
        <strain evidence="12">ATCC 22028 / DSM 70294 / BCRC 21397 / CBS 2163 / NBRC 10782 / NRRL Y-8283 / UCD 57-17</strain>
    </source>
</reference>
<dbReference type="EMBL" id="DS480379">
    <property type="protein sequence ID" value="EDO19405.1"/>
    <property type="molecule type" value="Genomic_DNA"/>
</dbReference>
<dbReference type="GeneID" id="5547755"/>
<dbReference type="CDD" id="cd03429">
    <property type="entry name" value="NUDIX_NADH_pyrophosphatase_Nudt13"/>
    <property type="match status" value="1"/>
</dbReference>
<dbReference type="GO" id="GO:0005777">
    <property type="term" value="C:peroxisome"/>
    <property type="evidence" value="ECO:0007669"/>
    <property type="project" value="EnsemblFungi"/>
</dbReference>
<dbReference type="OrthoDB" id="10249612at2759"/>
<keyword evidence="7" id="KW-0460">Magnesium</keyword>
<dbReference type="RefSeq" id="XP_001647263.1">
    <property type="nucleotide sequence ID" value="XM_001647213.1"/>
</dbReference>
<comment type="catalytic activity">
    <reaction evidence="9">
        <text>a 5'-end NAD(+)-phospho-ribonucleoside in mRNA + H2O = a 5'-end phospho-adenosine-phospho-ribonucleoside in mRNA + beta-nicotinamide D-ribonucleotide + 2 H(+)</text>
        <dbReference type="Rhea" id="RHEA:60876"/>
        <dbReference type="Rhea" id="RHEA-COMP:15698"/>
        <dbReference type="Rhea" id="RHEA-COMP:15719"/>
        <dbReference type="ChEBI" id="CHEBI:14649"/>
        <dbReference type="ChEBI" id="CHEBI:15377"/>
        <dbReference type="ChEBI" id="CHEBI:15378"/>
        <dbReference type="ChEBI" id="CHEBI:144029"/>
        <dbReference type="ChEBI" id="CHEBI:144051"/>
    </reaction>
    <physiologicalReaction direction="left-to-right" evidence="9">
        <dbReference type="Rhea" id="RHEA:60877"/>
    </physiologicalReaction>
</comment>
<keyword evidence="12" id="KW-1185">Reference proteome</keyword>
<dbReference type="FunCoup" id="A7TE83">
    <property type="interactions" value="110"/>
</dbReference>
<dbReference type="Gene3D" id="3.90.79.20">
    <property type="match status" value="1"/>
</dbReference>
<dbReference type="InterPro" id="IPR049734">
    <property type="entry name" value="NudC-like_C"/>
</dbReference>
<organism evidence="12">
    <name type="scientific">Vanderwaltozyma polyspora (strain ATCC 22028 / DSM 70294 / BCRC 21397 / CBS 2163 / NBRC 10782 / NRRL Y-8283 / UCD 57-17)</name>
    <name type="common">Kluyveromyces polysporus</name>
    <dbReference type="NCBI Taxonomy" id="436907"/>
    <lineage>
        <taxon>Eukaryota</taxon>
        <taxon>Fungi</taxon>
        <taxon>Dikarya</taxon>
        <taxon>Ascomycota</taxon>
        <taxon>Saccharomycotina</taxon>
        <taxon>Saccharomycetes</taxon>
        <taxon>Saccharomycetales</taxon>
        <taxon>Saccharomycetaceae</taxon>
        <taxon>Vanderwaltozyma</taxon>
    </lineage>
</organism>
<comment type="similarity">
    <text evidence="3">Belongs to the Nudix hydrolase family. NudC subfamily.</text>
</comment>
<dbReference type="Pfam" id="PF00293">
    <property type="entry name" value="NUDIX"/>
    <property type="match status" value="1"/>
</dbReference>
<dbReference type="PROSITE" id="PS00893">
    <property type="entry name" value="NUDIX_BOX"/>
    <property type="match status" value="1"/>
</dbReference>
<dbReference type="InterPro" id="IPR015797">
    <property type="entry name" value="NUDIX_hydrolase-like_dom_sf"/>
</dbReference>
<dbReference type="SUPFAM" id="SSF55811">
    <property type="entry name" value="Nudix"/>
    <property type="match status" value="1"/>
</dbReference>
<sequence length="413" mass="45543">MFFGEAALNRVSFLRSNRDFIKIALSHESTTFIPFINGEGLLDAANHDLYMCSLKQDAEIGSIVEKVAEAIDTPMGRCEITGVNLTFLGLDESNVTNSASPMPSSSAAAASASSSGCGSNCVEFCKGKYRGAPYFAIDLRSASSNSKTVVQPSDYINLSKRFKPISLLEMITLNNKSASLYSQAKMYLDWSSKFKFCPGCGSPMYAIEAGTKMACSNKDKSIVCNVRDSRLNNVCFPRTDPSVIIAIANSDYSKTCLVRTKRHMKDRNNNPIKMYSTIAGFLEPSETVETACSREIWEESGIKCPQENIKIINTQPWPYPASMMIGCVGIVDFNGSNENIDLDNDKELLDAKWFNTKDLIHAIDSSHQCKGFFVDFIDDIKIPNDSTIAFQLMNHICNKYKAINSNSNSTALL</sequence>
<dbReference type="PANTHER" id="PTHR42904">
    <property type="entry name" value="NUDIX HYDROLASE, NUDC SUBFAMILY"/>
    <property type="match status" value="1"/>
</dbReference>
<dbReference type="PROSITE" id="PS51462">
    <property type="entry name" value="NUDIX"/>
    <property type="match status" value="1"/>
</dbReference>
<dbReference type="PANTHER" id="PTHR42904:SF6">
    <property type="entry name" value="NAD-CAPPED RNA HYDROLASE NUDT12"/>
    <property type="match status" value="1"/>
</dbReference>
<evidence type="ECO:0000256" key="7">
    <source>
        <dbReference type="ARBA" id="ARBA00022842"/>
    </source>
</evidence>
<keyword evidence="8" id="KW-0520">NAD</keyword>
<evidence type="ECO:0000256" key="3">
    <source>
        <dbReference type="ARBA" id="ARBA00009595"/>
    </source>
</evidence>
<accession>A7TE83</accession>
<dbReference type="GO" id="GO:0035529">
    <property type="term" value="F:NADH pyrophosphatase activity"/>
    <property type="evidence" value="ECO:0007669"/>
    <property type="project" value="TreeGrafter"/>
</dbReference>
<dbReference type="InterPro" id="IPR000086">
    <property type="entry name" value="NUDIX_hydrolase_dom"/>
</dbReference>
<evidence type="ECO:0000256" key="8">
    <source>
        <dbReference type="ARBA" id="ARBA00023027"/>
    </source>
</evidence>
<gene>
    <name evidence="11" type="ORF">Kpol_1002p52</name>
</gene>
<evidence type="ECO:0000256" key="6">
    <source>
        <dbReference type="ARBA" id="ARBA00022801"/>
    </source>
</evidence>
<dbReference type="InterPro" id="IPR050241">
    <property type="entry name" value="NAD-cap_RNA_hydrolase_NudC"/>
</dbReference>
<dbReference type="GO" id="GO:0046872">
    <property type="term" value="F:metal ion binding"/>
    <property type="evidence" value="ECO:0007669"/>
    <property type="project" value="UniProtKB-KW"/>
</dbReference>
<evidence type="ECO:0000259" key="10">
    <source>
        <dbReference type="PROSITE" id="PS51462"/>
    </source>
</evidence>
<evidence type="ECO:0000256" key="4">
    <source>
        <dbReference type="ARBA" id="ARBA00012381"/>
    </source>
</evidence>
<dbReference type="InterPro" id="IPR020084">
    <property type="entry name" value="NUDIX_hydrolase_CS"/>
</dbReference>
<evidence type="ECO:0000256" key="2">
    <source>
        <dbReference type="ARBA" id="ARBA00001947"/>
    </source>
</evidence>
<dbReference type="GO" id="GO:0110155">
    <property type="term" value="P:NAD-cap decapping"/>
    <property type="evidence" value="ECO:0007669"/>
    <property type="project" value="EnsemblFungi"/>
</dbReference>
<dbReference type="OMA" id="YSHAKMY"/>
<evidence type="ECO:0000256" key="9">
    <source>
        <dbReference type="ARBA" id="ARBA00023679"/>
    </source>
</evidence>
<keyword evidence="6" id="KW-0378">Hydrolase</keyword>
<dbReference type="HOGENOM" id="CLU_037162_0_2_1"/>
<dbReference type="Gene3D" id="3.90.79.10">
    <property type="entry name" value="Nucleoside Triphosphate Pyrophosphohydrolase"/>
    <property type="match status" value="1"/>
</dbReference>
<proteinExistence type="inferred from homology"/>
<evidence type="ECO:0000256" key="1">
    <source>
        <dbReference type="ARBA" id="ARBA00001946"/>
    </source>
</evidence>